<dbReference type="Proteomes" id="UP000297762">
    <property type="component" value="Unassembled WGS sequence"/>
</dbReference>
<dbReference type="InterPro" id="IPR021383">
    <property type="entry name" value="DUF3015"/>
</dbReference>
<dbReference type="RefSeq" id="WP_135648179.1">
    <property type="nucleotide sequence ID" value="NZ_RQGF01000009.1"/>
</dbReference>
<evidence type="ECO:0000313" key="3">
    <source>
        <dbReference type="Proteomes" id="UP000297762"/>
    </source>
</evidence>
<dbReference type="EMBL" id="RQGF01000009">
    <property type="protein sequence ID" value="TGL64132.1"/>
    <property type="molecule type" value="Genomic_DNA"/>
</dbReference>
<dbReference type="OrthoDB" id="334910at2"/>
<keyword evidence="3" id="KW-1185">Reference proteome</keyword>
<feature type="signal peptide" evidence="1">
    <location>
        <begin position="1"/>
        <end position="24"/>
    </location>
</feature>
<organism evidence="2 3">
    <name type="scientific">Leptospira sarikeiensis</name>
    <dbReference type="NCBI Taxonomy" id="2484943"/>
    <lineage>
        <taxon>Bacteria</taxon>
        <taxon>Pseudomonadati</taxon>
        <taxon>Spirochaetota</taxon>
        <taxon>Spirochaetia</taxon>
        <taxon>Leptospirales</taxon>
        <taxon>Leptospiraceae</taxon>
        <taxon>Leptospira</taxon>
    </lineage>
</organism>
<name>A0A4R9KFX6_9LEPT</name>
<dbReference type="AlphaFoldDB" id="A0A4R9KFX6"/>
<feature type="chain" id="PRO_5020932284" evidence="1">
    <location>
        <begin position="25"/>
        <end position="162"/>
    </location>
</feature>
<dbReference type="Pfam" id="PF11220">
    <property type="entry name" value="DUF3015"/>
    <property type="match status" value="1"/>
</dbReference>
<evidence type="ECO:0000256" key="1">
    <source>
        <dbReference type="SAM" id="SignalP"/>
    </source>
</evidence>
<sequence>MKKYFALIISIAVISLSVPGQVSAKDGYNVAGCGLGAVVIPANKKVDQIVAATVNGWSSNQSFGISTGTLNCKTDGFAQKQMEQQIFVHMNYESLEQEFAKGSGEKMVAFASLMGCSDLETFGKVGKQKFSDLFDSNTPDSFLEKMRFEVNNNSELAGSCKI</sequence>
<evidence type="ECO:0000313" key="2">
    <source>
        <dbReference type="EMBL" id="TGL64132.1"/>
    </source>
</evidence>
<protein>
    <submittedName>
        <fullName evidence="2">DUF3015 domain-containing protein</fullName>
    </submittedName>
</protein>
<gene>
    <name evidence="2" type="ORF">EHQ64_03845</name>
</gene>
<keyword evidence="1" id="KW-0732">Signal</keyword>
<comment type="caution">
    <text evidence="2">The sequence shown here is derived from an EMBL/GenBank/DDBJ whole genome shotgun (WGS) entry which is preliminary data.</text>
</comment>
<accession>A0A4R9KFX6</accession>
<proteinExistence type="predicted"/>
<reference evidence="2" key="1">
    <citation type="journal article" date="2019" name="PLoS Negl. Trop. Dis.">
        <title>Revisiting the worldwide diversity of Leptospira species in the environment.</title>
        <authorList>
            <person name="Vincent A.T."/>
            <person name="Schiettekatte O."/>
            <person name="Bourhy P."/>
            <person name="Veyrier F.J."/>
            <person name="Picardeau M."/>
        </authorList>
    </citation>
    <scope>NUCLEOTIDE SEQUENCE [LARGE SCALE GENOMIC DNA]</scope>
    <source>
        <strain evidence="2">201702455</strain>
    </source>
</reference>